<name>E4QBH0_CALH1</name>
<comment type="similarity">
    <text evidence="1">Belongs to the bacterial ribosomal protein bS1 family.</text>
</comment>
<protein>
    <submittedName>
        <fullName evidence="5">RNA binding S1 domain protein</fullName>
    </submittedName>
</protein>
<evidence type="ECO:0000259" key="4">
    <source>
        <dbReference type="PROSITE" id="PS50126"/>
    </source>
</evidence>
<dbReference type="GO" id="GO:0006412">
    <property type="term" value="P:translation"/>
    <property type="evidence" value="ECO:0007669"/>
    <property type="project" value="TreeGrafter"/>
</dbReference>
<reference evidence="5 6" key="2">
    <citation type="journal article" date="2011" name="J. Bacteriol.">
        <title>Complete genome sequences for the anaerobic, extremely thermophilic plant biomass-degrading bacteria Caldicellulosiruptor hydrothermalis, Caldicellulosiruptor kristjanssonii, Caldicellulosiruptor kronotskyensis, Caldicellulosiruptor owensenis, and Caldicellulosiruptor lactoaceticus.</title>
        <authorList>
            <person name="Blumer-Schuette S.E."/>
            <person name="Ozdemir I."/>
            <person name="Mistry D."/>
            <person name="Lucas S."/>
            <person name="Lapidus A."/>
            <person name="Cheng J.F."/>
            <person name="Goodwin L.A."/>
            <person name="Pitluck S."/>
            <person name="Land M.L."/>
            <person name="Hauser L.J."/>
            <person name="Woyke T."/>
            <person name="Mikhailova N."/>
            <person name="Pati A."/>
            <person name="Kyrpides N.C."/>
            <person name="Ivanova N."/>
            <person name="Detter J.C."/>
            <person name="Walston-Davenport K."/>
            <person name="Han S."/>
            <person name="Adams M.W."/>
            <person name="Kelly R.M."/>
        </authorList>
    </citation>
    <scope>NUCLEOTIDE SEQUENCE [LARGE SCALE GENOMIC DNA]</scope>
    <source>
        <strain evidence="6">DSM 18901 / VKM B-2411 / 108</strain>
    </source>
</reference>
<dbReference type="RefSeq" id="WP_013402281.1">
    <property type="nucleotide sequence ID" value="NC_014652.1"/>
</dbReference>
<dbReference type="PANTHER" id="PTHR10724">
    <property type="entry name" value="30S RIBOSOMAL PROTEIN S1"/>
    <property type="match status" value="1"/>
</dbReference>
<dbReference type="InterPro" id="IPR003029">
    <property type="entry name" value="S1_domain"/>
</dbReference>
<dbReference type="InterPro" id="IPR050437">
    <property type="entry name" value="Ribos_protein_bS1-like"/>
</dbReference>
<dbReference type="eggNOG" id="COG0539">
    <property type="taxonomic scope" value="Bacteria"/>
</dbReference>
<dbReference type="STRING" id="632292.Calhy_0324"/>
<accession>E4QBH0</accession>
<dbReference type="Gene3D" id="2.40.50.140">
    <property type="entry name" value="Nucleic acid-binding proteins"/>
    <property type="match status" value="2"/>
</dbReference>
<evidence type="ECO:0000313" key="5">
    <source>
        <dbReference type="EMBL" id="ADQ06072.1"/>
    </source>
</evidence>
<dbReference type="AlphaFoldDB" id="E4QBH0"/>
<keyword evidence="6" id="KW-1185">Reference proteome</keyword>
<organism evidence="5 6">
    <name type="scientific">Caldicellulosiruptor hydrothermalis (strain DSM 18901 / VKM B-2411 / 108)</name>
    <dbReference type="NCBI Taxonomy" id="632292"/>
    <lineage>
        <taxon>Bacteria</taxon>
        <taxon>Bacillati</taxon>
        <taxon>Bacillota</taxon>
        <taxon>Bacillota incertae sedis</taxon>
        <taxon>Caldicellulosiruptorales</taxon>
        <taxon>Caldicellulosiruptoraceae</taxon>
        <taxon>Caldicellulosiruptor</taxon>
    </lineage>
</organism>
<evidence type="ECO:0000256" key="2">
    <source>
        <dbReference type="ARBA" id="ARBA00022980"/>
    </source>
</evidence>
<feature type="domain" description="S1 motif" evidence="4">
    <location>
        <begin position="109"/>
        <end position="175"/>
    </location>
</feature>
<dbReference type="Proteomes" id="UP000006890">
    <property type="component" value="Chromosome"/>
</dbReference>
<dbReference type="Pfam" id="PF00575">
    <property type="entry name" value="S1"/>
    <property type="match status" value="1"/>
</dbReference>
<dbReference type="EMBL" id="CP002219">
    <property type="protein sequence ID" value="ADQ06072.1"/>
    <property type="molecule type" value="Genomic_DNA"/>
</dbReference>
<dbReference type="KEGG" id="chd:Calhy_0324"/>
<reference key="1">
    <citation type="submission" date="2010-09" db="EMBL/GenBank/DDBJ databases">
        <title>Complete sequence of Caldicellulosiruptor hydrothermalis 108.</title>
        <authorList>
            <consortium name="US DOE Joint Genome Institute"/>
            <person name="Lucas S."/>
            <person name="Copeland A."/>
            <person name="Lapidus A."/>
            <person name="Cheng J.-F."/>
            <person name="Bruce D."/>
            <person name="Goodwin L."/>
            <person name="Pitluck S."/>
            <person name="Davenport K."/>
            <person name="Detter J.C."/>
            <person name="Han C."/>
            <person name="Tapia R."/>
            <person name="Land M."/>
            <person name="Hauser L."/>
            <person name="Chang Y.-J."/>
            <person name="Jeffries C."/>
            <person name="Kyrpides N."/>
            <person name="Ivanova N."/>
            <person name="Mikhailova N."/>
            <person name="Blumer-Schuette S.E."/>
            <person name="Kelly R.M."/>
            <person name="Woyke T."/>
        </authorList>
    </citation>
    <scope>NUCLEOTIDE SEQUENCE</scope>
    <source>
        <strain>108</strain>
    </source>
</reference>
<dbReference type="GO" id="GO:0003729">
    <property type="term" value="F:mRNA binding"/>
    <property type="evidence" value="ECO:0007669"/>
    <property type="project" value="TreeGrafter"/>
</dbReference>
<dbReference type="InterPro" id="IPR012340">
    <property type="entry name" value="NA-bd_OB-fold"/>
</dbReference>
<dbReference type="GO" id="GO:0003735">
    <property type="term" value="F:structural constituent of ribosome"/>
    <property type="evidence" value="ECO:0007669"/>
    <property type="project" value="TreeGrafter"/>
</dbReference>
<keyword evidence="3" id="KW-0687">Ribonucleoprotein</keyword>
<evidence type="ECO:0000256" key="3">
    <source>
        <dbReference type="ARBA" id="ARBA00023274"/>
    </source>
</evidence>
<dbReference type="GO" id="GO:0022627">
    <property type="term" value="C:cytosolic small ribosomal subunit"/>
    <property type="evidence" value="ECO:0007669"/>
    <property type="project" value="TreeGrafter"/>
</dbReference>
<dbReference type="SUPFAM" id="SSF50249">
    <property type="entry name" value="Nucleic acid-binding proteins"/>
    <property type="match status" value="2"/>
</dbReference>
<gene>
    <name evidence="5" type="ordered locus">Calhy_0324</name>
</gene>
<dbReference type="OrthoDB" id="9793609at2"/>
<dbReference type="HOGENOM" id="CLU_1092739_0_0_9"/>
<evidence type="ECO:0000256" key="1">
    <source>
        <dbReference type="ARBA" id="ARBA00006767"/>
    </source>
</evidence>
<sequence>MQSTQIKTDKRIYELQQALKTGRILLGEVITKEQQNGKWYAVVKWKGLRLYCNEAELGLQEQVKNKADALLGALIEFVVVAQENGRFYISRVKAMEKRRKIWQEKIKEGDIVEGRVTGVTPRNAFIEVLGYEFALPAEEMLWNYTNDLRRHFKIADRVKAKVISKDPPKISVKQAYPNPWDTPPSVQVGQVLVAPVDAIAPFGFLVRLDDGKQCLCPPYSNAREIPTIGTRVVVQIQSIDLEKRRIFGTIQRILR</sequence>
<dbReference type="SMART" id="SM00316">
    <property type="entry name" value="S1"/>
    <property type="match status" value="2"/>
</dbReference>
<evidence type="ECO:0000313" key="6">
    <source>
        <dbReference type="Proteomes" id="UP000006890"/>
    </source>
</evidence>
<proteinExistence type="inferred from homology"/>
<dbReference type="PROSITE" id="PS50126">
    <property type="entry name" value="S1"/>
    <property type="match status" value="1"/>
</dbReference>
<dbReference type="PANTHER" id="PTHR10724:SF7">
    <property type="entry name" value="SMALL RIBOSOMAL SUBUNIT PROTEIN BS1C"/>
    <property type="match status" value="1"/>
</dbReference>
<keyword evidence="2" id="KW-0689">Ribosomal protein</keyword>